<protein>
    <recommendedName>
        <fullName evidence="1">BTB domain-containing protein</fullName>
    </recommendedName>
</protein>
<dbReference type="RefSeq" id="XP_040758208.1">
    <property type="nucleotide sequence ID" value="XM_040910208.1"/>
</dbReference>
<dbReference type="STRING" id="1314785.A0A165B866"/>
<dbReference type="Gene3D" id="3.30.710.10">
    <property type="entry name" value="Potassium Channel Kv1.1, Chain A"/>
    <property type="match status" value="1"/>
</dbReference>
<dbReference type="Proteomes" id="UP000076871">
    <property type="component" value="Unassembled WGS sequence"/>
</dbReference>
<organism evidence="2 3">
    <name type="scientific">Laetiporus sulphureus 93-53</name>
    <dbReference type="NCBI Taxonomy" id="1314785"/>
    <lineage>
        <taxon>Eukaryota</taxon>
        <taxon>Fungi</taxon>
        <taxon>Dikarya</taxon>
        <taxon>Basidiomycota</taxon>
        <taxon>Agaricomycotina</taxon>
        <taxon>Agaricomycetes</taxon>
        <taxon>Polyporales</taxon>
        <taxon>Laetiporus</taxon>
    </lineage>
</organism>
<gene>
    <name evidence="2" type="ORF">LAESUDRAFT_732257</name>
</gene>
<reference evidence="2 3" key="1">
    <citation type="journal article" date="2016" name="Mol. Biol. Evol.">
        <title>Comparative Genomics of Early-Diverging Mushroom-Forming Fungi Provides Insights into the Origins of Lignocellulose Decay Capabilities.</title>
        <authorList>
            <person name="Nagy L.G."/>
            <person name="Riley R."/>
            <person name="Tritt A."/>
            <person name="Adam C."/>
            <person name="Daum C."/>
            <person name="Floudas D."/>
            <person name="Sun H."/>
            <person name="Yadav J.S."/>
            <person name="Pangilinan J."/>
            <person name="Larsson K.H."/>
            <person name="Matsuura K."/>
            <person name="Barry K."/>
            <person name="Labutti K."/>
            <person name="Kuo R."/>
            <person name="Ohm R.A."/>
            <person name="Bhattacharya S.S."/>
            <person name="Shirouzu T."/>
            <person name="Yoshinaga Y."/>
            <person name="Martin F.M."/>
            <person name="Grigoriev I.V."/>
            <person name="Hibbett D.S."/>
        </authorList>
    </citation>
    <scope>NUCLEOTIDE SEQUENCE [LARGE SCALE GENOMIC DNA]</scope>
    <source>
        <strain evidence="2 3">93-53</strain>
    </source>
</reference>
<dbReference type="InterPro" id="IPR011333">
    <property type="entry name" value="SKP1/BTB/POZ_sf"/>
</dbReference>
<dbReference type="InParanoid" id="A0A165B866"/>
<evidence type="ECO:0000313" key="3">
    <source>
        <dbReference type="Proteomes" id="UP000076871"/>
    </source>
</evidence>
<accession>A0A165B866</accession>
<evidence type="ECO:0000313" key="2">
    <source>
        <dbReference type="EMBL" id="KZT00468.1"/>
    </source>
</evidence>
<dbReference type="OrthoDB" id="3238622at2759"/>
<dbReference type="AlphaFoldDB" id="A0A165B866"/>
<dbReference type="InterPro" id="IPR000210">
    <property type="entry name" value="BTB/POZ_dom"/>
</dbReference>
<feature type="domain" description="BTB" evidence="1">
    <location>
        <begin position="24"/>
        <end position="85"/>
    </location>
</feature>
<keyword evidence="3" id="KW-1185">Reference proteome</keyword>
<evidence type="ECO:0000259" key="1">
    <source>
        <dbReference type="PROSITE" id="PS50097"/>
    </source>
</evidence>
<sequence length="288" mass="32287">MQADADDSDCPPAQFHPLFSSPDGDVILGSKDRTLFRMHSFTLKTTSGWFRSMFSLPPRGESPSAADAIYLDEDTATLESLLQMISGLPIPALDSYAVVEPLLLAAEKYDMPGPMSVVRALVMTPSFLAEPLRLYAMACRYGWHDEARVASQKTLTIDLHAPEHRPTLLKLGTPALLSLIELHHARREALRRRLNDPPFVNDDTDTFCSNCGEIVDYHTWRELKYVIILEMDVRPLGDTICGSGLLEWSAARTCWDARCASCSRVLYDKNETLRVIRECIDQLPTTVE</sequence>
<name>A0A165B866_9APHY</name>
<proteinExistence type="predicted"/>
<dbReference type="Pfam" id="PF00651">
    <property type="entry name" value="BTB"/>
    <property type="match status" value="1"/>
</dbReference>
<dbReference type="SUPFAM" id="SSF54695">
    <property type="entry name" value="POZ domain"/>
    <property type="match status" value="1"/>
</dbReference>
<dbReference type="GeneID" id="63827237"/>
<dbReference type="PROSITE" id="PS50097">
    <property type="entry name" value="BTB"/>
    <property type="match status" value="1"/>
</dbReference>
<dbReference type="EMBL" id="KV427685">
    <property type="protein sequence ID" value="KZT00468.1"/>
    <property type="molecule type" value="Genomic_DNA"/>
</dbReference>